<feature type="domain" description="Helicase ATP-binding" evidence="10">
    <location>
        <begin position="976"/>
        <end position="1180"/>
    </location>
</feature>
<dbReference type="RefSeq" id="XP_033660755.1">
    <property type="nucleotide sequence ID" value="XM_033809578.1"/>
</dbReference>
<keyword evidence="13" id="KW-1185">Reference proteome</keyword>
<dbReference type="SMART" id="SM00490">
    <property type="entry name" value="HELICc"/>
    <property type="match status" value="1"/>
</dbReference>
<dbReference type="InterPro" id="IPR000330">
    <property type="entry name" value="SNF2_N"/>
</dbReference>
<evidence type="ECO:0000313" key="12">
    <source>
        <dbReference type="EMBL" id="KAF2159866.1"/>
    </source>
</evidence>
<evidence type="ECO:0000256" key="7">
    <source>
        <dbReference type="ARBA" id="ARBA00023125"/>
    </source>
</evidence>
<keyword evidence="5" id="KW-0347">Helicase</keyword>
<dbReference type="InterPro" id="IPR044574">
    <property type="entry name" value="ARIP4-like"/>
</dbReference>
<comment type="subcellular location">
    <subcellularLocation>
        <location evidence="1">Nucleus</location>
    </subcellularLocation>
</comment>
<keyword evidence="8" id="KW-0539">Nucleus</keyword>
<dbReference type="Gene3D" id="3.40.50.300">
    <property type="entry name" value="P-loop containing nucleotide triphosphate hydrolases"/>
    <property type="match status" value="1"/>
</dbReference>
<proteinExistence type="inferred from homology"/>
<dbReference type="PROSITE" id="PS51192">
    <property type="entry name" value="HELICASE_ATP_BIND_1"/>
    <property type="match status" value="1"/>
</dbReference>
<dbReference type="InterPro" id="IPR013761">
    <property type="entry name" value="SAM/pointed_sf"/>
</dbReference>
<accession>A0A6A6C3A4</accession>
<dbReference type="InterPro" id="IPR056026">
    <property type="entry name" value="DUF7607"/>
</dbReference>
<dbReference type="InterPro" id="IPR038718">
    <property type="entry name" value="SNF2-like_sf"/>
</dbReference>
<dbReference type="InterPro" id="IPR001650">
    <property type="entry name" value="Helicase_C-like"/>
</dbReference>
<dbReference type="GO" id="GO:0016887">
    <property type="term" value="F:ATP hydrolysis activity"/>
    <property type="evidence" value="ECO:0007669"/>
    <property type="project" value="InterPro"/>
</dbReference>
<evidence type="ECO:0000259" key="11">
    <source>
        <dbReference type="PROSITE" id="PS51194"/>
    </source>
</evidence>
<name>A0A6A6C3A4_ZASCE</name>
<feature type="compositionally biased region" description="Acidic residues" evidence="9">
    <location>
        <begin position="560"/>
        <end position="575"/>
    </location>
</feature>
<feature type="compositionally biased region" description="Polar residues" evidence="9">
    <location>
        <begin position="680"/>
        <end position="691"/>
    </location>
</feature>
<protein>
    <submittedName>
        <fullName evidence="12">Uncharacterized protein</fullName>
    </submittedName>
</protein>
<feature type="region of interest" description="Disordered" evidence="9">
    <location>
        <begin position="558"/>
        <end position="710"/>
    </location>
</feature>
<feature type="compositionally biased region" description="Low complexity" evidence="9">
    <location>
        <begin position="850"/>
        <end position="868"/>
    </location>
</feature>
<dbReference type="Pfam" id="PF24580">
    <property type="entry name" value="DUF7607"/>
    <property type="match status" value="1"/>
</dbReference>
<feature type="compositionally biased region" description="Basic residues" evidence="9">
    <location>
        <begin position="1301"/>
        <end position="1315"/>
    </location>
</feature>
<dbReference type="EMBL" id="ML993632">
    <property type="protein sequence ID" value="KAF2159866.1"/>
    <property type="molecule type" value="Genomic_DNA"/>
</dbReference>
<evidence type="ECO:0000256" key="9">
    <source>
        <dbReference type="SAM" id="MobiDB-lite"/>
    </source>
</evidence>
<dbReference type="PANTHER" id="PTHR45797:SF1">
    <property type="entry name" value="HELICASE ARIP4"/>
    <property type="match status" value="1"/>
</dbReference>
<dbReference type="GO" id="GO:0005634">
    <property type="term" value="C:nucleus"/>
    <property type="evidence" value="ECO:0007669"/>
    <property type="project" value="UniProtKB-SubCell"/>
</dbReference>
<feature type="region of interest" description="Disordered" evidence="9">
    <location>
        <begin position="842"/>
        <end position="902"/>
    </location>
</feature>
<dbReference type="InterPro" id="IPR014001">
    <property type="entry name" value="Helicase_ATP-bd"/>
</dbReference>
<dbReference type="Pfam" id="PF00176">
    <property type="entry name" value="SNF2-rel_dom"/>
    <property type="match status" value="1"/>
</dbReference>
<feature type="compositionally biased region" description="Polar residues" evidence="9">
    <location>
        <begin position="155"/>
        <end position="169"/>
    </location>
</feature>
<keyword evidence="4" id="KW-0378">Hydrolase</keyword>
<dbReference type="OrthoDB" id="2020972at2759"/>
<dbReference type="InterPro" id="IPR049730">
    <property type="entry name" value="SNF2/RAD54-like_C"/>
</dbReference>
<keyword evidence="3" id="KW-0547">Nucleotide-binding</keyword>
<feature type="region of interest" description="Disordered" evidence="9">
    <location>
        <begin position="1615"/>
        <end position="1708"/>
    </location>
</feature>
<keyword evidence="7" id="KW-0238">DNA-binding</keyword>
<dbReference type="Gene3D" id="1.10.150.50">
    <property type="entry name" value="Transcription Factor, Ets-1"/>
    <property type="match status" value="1"/>
</dbReference>
<dbReference type="SUPFAM" id="SSF52540">
    <property type="entry name" value="P-loop containing nucleoside triphosphate hydrolases"/>
    <property type="match status" value="2"/>
</dbReference>
<dbReference type="GeneID" id="54562850"/>
<evidence type="ECO:0000256" key="8">
    <source>
        <dbReference type="ARBA" id="ARBA00023242"/>
    </source>
</evidence>
<reference evidence="12" key="1">
    <citation type="journal article" date="2020" name="Stud. Mycol.">
        <title>101 Dothideomycetes genomes: a test case for predicting lifestyles and emergence of pathogens.</title>
        <authorList>
            <person name="Haridas S."/>
            <person name="Albert R."/>
            <person name="Binder M."/>
            <person name="Bloem J."/>
            <person name="Labutti K."/>
            <person name="Salamov A."/>
            <person name="Andreopoulos B."/>
            <person name="Baker S."/>
            <person name="Barry K."/>
            <person name="Bills G."/>
            <person name="Bluhm B."/>
            <person name="Cannon C."/>
            <person name="Castanera R."/>
            <person name="Culley D."/>
            <person name="Daum C."/>
            <person name="Ezra D."/>
            <person name="Gonzalez J."/>
            <person name="Henrissat B."/>
            <person name="Kuo A."/>
            <person name="Liang C."/>
            <person name="Lipzen A."/>
            <person name="Lutzoni F."/>
            <person name="Magnuson J."/>
            <person name="Mondo S."/>
            <person name="Nolan M."/>
            <person name="Ohm R."/>
            <person name="Pangilinan J."/>
            <person name="Park H.-J."/>
            <person name="Ramirez L."/>
            <person name="Alfaro M."/>
            <person name="Sun H."/>
            <person name="Tritt A."/>
            <person name="Yoshinaga Y."/>
            <person name="Zwiers L.-H."/>
            <person name="Turgeon B."/>
            <person name="Goodwin S."/>
            <person name="Spatafora J."/>
            <person name="Crous P."/>
            <person name="Grigoriev I."/>
        </authorList>
    </citation>
    <scope>NUCLEOTIDE SEQUENCE</scope>
    <source>
        <strain evidence="12">ATCC 36951</strain>
    </source>
</reference>
<dbReference type="PROSITE" id="PS51194">
    <property type="entry name" value="HELICASE_CTER"/>
    <property type="match status" value="1"/>
</dbReference>
<evidence type="ECO:0000256" key="6">
    <source>
        <dbReference type="ARBA" id="ARBA00022840"/>
    </source>
</evidence>
<evidence type="ECO:0000256" key="2">
    <source>
        <dbReference type="ARBA" id="ARBA00007025"/>
    </source>
</evidence>
<feature type="compositionally biased region" description="Polar residues" evidence="9">
    <location>
        <begin position="1670"/>
        <end position="1684"/>
    </location>
</feature>
<dbReference type="Gene3D" id="3.40.50.10810">
    <property type="entry name" value="Tandem AAA-ATPase domain"/>
    <property type="match status" value="1"/>
</dbReference>
<feature type="compositionally biased region" description="Acidic residues" evidence="9">
    <location>
        <begin position="869"/>
        <end position="878"/>
    </location>
</feature>
<dbReference type="Proteomes" id="UP000799537">
    <property type="component" value="Unassembled WGS sequence"/>
</dbReference>
<dbReference type="CDD" id="cd18793">
    <property type="entry name" value="SF2_C_SNF"/>
    <property type="match status" value="1"/>
</dbReference>
<organism evidence="12 13">
    <name type="scientific">Zasmidium cellare ATCC 36951</name>
    <dbReference type="NCBI Taxonomy" id="1080233"/>
    <lineage>
        <taxon>Eukaryota</taxon>
        <taxon>Fungi</taxon>
        <taxon>Dikarya</taxon>
        <taxon>Ascomycota</taxon>
        <taxon>Pezizomycotina</taxon>
        <taxon>Dothideomycetes</taxon>
        <taxon>Dothideomycetidae</taxon>
        <taxon>Mycosphaerellales</taxon>
        <taxon>Mycosphaerellaceae</taxon>
        <taxon>Zasmidium</taxon>
    </lineage>
</organism>
<feature type="compositionally biased region" description="Basic and acidic residues" evidence="9">
    <location>
        <begin position="658"/>
        <end position="678"/>
    </location>
</feature>
<sequence length="1708" mass="190309">MDGNPLSWTVSQVADFFRHHAARYLSDRPNLRLPDLDIFVQSLEENDIDGDLLLKSVDNAVLRDELEVPTFRARSAIIHCIAKLREASDSPPHAATVVGSEPTPQTPNSINGLSHPNASDPEPPPALTPGENVRVGEVEVQDGRGKKRRKLDLTALSTTQPTNSLATRQSGLQQVLPASGYLSDAKLTVDELFYGRTPVNAEIGDLPPQGHDVILEPNYEIVVEYGEDLESKIAEHTNAFLEFQHQEQNDGDSVYAYRQVRHFMTSSNSNPRMVSRRGKDDLAIVPYREELVTGNKTISATVIRLDDTAEEGAIAVRENNALLDDDVDPIRLEQESNEGEWDFLPKKWRQDDDEVLSELRQSDDGSDGMSSGLIREIEEEAAELDQLRRNTIGEKGAGEIVDDAIVKMVAEWKETLPKKEEKHAWRVWKKMKGSRTLRQQLIEASHDRIRILNKRLAKQKENILRTEWRKENEIREQCEAMRPSVMDREEERWQICVWGRRQEPHHVVRHGQHGAPKGNMDAGNHQRVIVHANDRISVSPPPIQEDDEDLVPERVHTLMDGDENGEDDPDDDMMYADDGHSFDGGDEMEDADSPMADVIEPSPPLVFGSPSQLPFDQPRGDSDATASPRNRIQDSPKDDTESESESLTDMATLLSQRPKREPPSQSRVAKESNSREQPIEISSDSHSTPASKNKQKKGGAGKGMSNGFPDLANGAQVESWDIEELVDDRDHRRLLIKLLFDAGSDKRQQISDSVRRMGTFNTELKKAISILQHAFKAAESENGSTTPIYCARLFLAYLFLAPETMQGQPPANVLPKAYMNDSQLNLFSPYLKSVLEKPLLFKHPKPEPISSAKSKASSGDGSRVISLLDSEDDEDDPLQDTPSKKKRKNVMLSEKGQQSQIQAFDRQDRFKELQQQSSSQQQLQAMIQNDPSRSHIQINILKGEDEDDIFVDKRIARDMKEHQVTGVQFMWRELTASGADDAQGCILAHEQGLGKTMQAIAVLIAVDEAAQSENPRINEQLPPHLRPEDMDGRQLRVLILVPAALIQNWRAELDKWAPNKFPNVWSIESVPSKNHLGILDEWHRIGGVMLMGHEMFQKKITRKEGKQVLLAAEGRMAEVLLDPGPDIVVVDEAHRMANPKSQRTIAVNQVRTESRLALTGTPMSNEVQEIYSIVSFVAPDYLGGSDWFSAQFALPIKEGNGKDSTAYQRRKAALKLNVLHKQIEPKVNRADITVLKGSLTAKVEFVITLPLTSVQQEAYTKYVQHLVGEGKTKDAAQVTLFGYLSVLTLLMNHPIAFKRKMLSPGHPKKKSRKSRAVSTSDSDSGDASPAQEQKDDNDDAGDSIRTSGFTEDVIAQIISHVEDRIDADLSTKTAMVMEIVRRCKEIGDKILIFSHSIPSLDYLGELFQMSGVDFVRIDGSMSNKARDDALKAMQSGKRDVMLMSTRAGGVGLNIQIANRVIILDSSFNPTHEKQAISRSYRLGQKKPVFVYRFSVGGTFEDFLYNKQMFKERLNKGVVDKISTKRIASINSKHAIREPTVVEQLPLEDSLGKDAVLDGIVSDYWEQAKESGEDNIIVRQLATMEVLQEEVVDVDVPLTEEDKRVAEEEQRMAEAEFQEGRNAVRGKRGGAAPNLGAMRPPNSTAPVQSRRQQSGNASGRPSVDNGINGLPTATQPGPSQPQSSIVRLPTGQPRPSAPAIHGLPLPPPQ</sequence>
<feature type="compositionally biased region" description="Polar residues" evidence="9">
    <location>
        <begin position="1640"/>
        <end position="1658"/>
    </location>
</feature>
<feature type="region of interest" description="Disordered" evidence="9">
    <location>
        <begin position="89"/>
        <end position="169"/>
    </location>
</feature>
<evidence type="ECO:0000313" key="13">
    <source>
        <dbReference type="Proteomes" id="UP000799537"/>
    </source>
</evidence>
<dbReference type="GO" id="GO:0003677">
    <property type="term" value="F:DNA binding"/>
    <property type="evidence" value="ECO:0007669"/>
    <property type="project" value="UniProtKB-KW"/>
</dbReference>
<evidence type="ECO:0000259" key="10">
    <source>
        <dbReference type="PROSITE" id="PS51192"/>
    </source>
</evidence>
<feature type="compositionally biased region" description="Basic and acidic residues" evidence="9">
    <location>
        <begin position="134"/>
        <end position="144"/>
    </location>
</feature>
<comment type="similarity">
    <text evidence="2">Belongs to the SNF2/RAD54 helicase family.</text>
</comment>
<dbReference type="GO" id="GO:0004386">
    <property type="term" value="F:helicase activity"/>
    <property type="evidence" value="ECO:0007669"/>
    <property type="project" value="UniProtKB-KW"/>
</dbReference>
<evidence type="ECO:0000256" key="4">
    <source>
        <dbReference type="ARBA" id="ARBA00022801"/>
    </source>
</evidence>
<dbReference type="SMART" id="SM00487">
    <property type="entry name" value="DEXDc"/>
    <property type="match status" value="1"/>
</dbReference>
<gene>
    <name evidence="12" type="ORF">M409DRAFT_29676</name>
</gene>
<evidence type="ECO:0000256" key="1">
    <source>
        <dbReference type="ARBA" id="ARBA00004123"/>
    </source>
</evidence>
<dbReference type="Pfam" id="PF00271">
    <property type="entry name" value="Helicase_C"/>
    <property type="match status" value="1"/>
</dbReference>
<feature type="region of interest" description="Disordered" evidence="9">
    <location>
        <begin position="1301"/>
        <end position="1345"/>
    </location>
</feature>
<dbReference type="PANTHER" id="PTHR45797">
    <property type="entry name" value="RAD54-LIKE"/>
    <property type="match status" value="1"/>
</dbReference>
<evidence type="ECO:0000256" key="5">
    <source>
        <dbReference type="ARBA" id="ARBA00022806"/>
    </source>
</evidence>
<keyword evidence="6" id="KW-0067">ATP-binding</keyword>
<feature type="domain" description="Helicase C-terminal" evidence="11">
    <location>
        <begin position="1375"/>
        <end position="1529"/>
    </location>
</feature>
<dbReference type="InterPro" id="IPR027417">
    <property type="entry name" value="P-loop_NTPase"/>
</dbReference>
<evidence type="ECO:0000256" key="3">
    <source>
        <dbReference type="ARBA" id="ARBA00022741"/>
    </source>
</evidence>
<feature type="compositionally biased region" description="Polar residues" evidence="9">
    <location>
        <begin position="102"/>
        <end position="117"/>
    </location>
</feature>
<dbReference type="GO" id="GO:0005524">
    <property type="term" value="F:ATP binding"/>
    <property type="evidence" value="ECO:0007669"/>
    <property type="project" value="UniProtKB-KW"/>
</dbReference>